<dbReference type="InterPro" id="IPR003663">
    <property type="entry name" value="Sugar/inositol_transpt"/>
</dbReference>
<dbReference type="InterPro" id="IPR036259">
    <property type="entry name" value="MFS_trans_sf"/>
</dbReference>
<protein>
    <submittedName>
        <fullName evidence="11">Facilitated glucose transporter protein 1 (inferred by orthology to a C. elegans protein)</fullName>
    </submittedName>
</protein>
<organism evidence="11">
    <name type="scientific">Nippostrongylus brasiliensis</name>
    <name type="common">Rat hookworm</name>
    <dbReference type="NCBI Taxonomy" id="27835"/>
    <lineage>
        <taxon>Eukaryota</taxon>
        <taxon>Metazoa</taxon>
        <taxon>Ecdysozoa</taxon>
        <taxon>Nematoda</taxon>
        <taxon>Chromadorea</taxon>
        <taxon>Rhabditida</taxon>
        <taxon>Rhabditina</taxon>
        <taxon>Rhabditomorpha</taxon>
        <taxon>Strongyloidea</taxon>
        <taxon>Heligmosomidae</taxon>
        <taxon>Nippostrongylus</taxon>
    </lineage>
</organism>
<feature type="transmembrane region" description="Helical" evidence="7">
    <location>
        <begin position="305"/>
        <end position="327"/>
    </location>
</feature>
<dbReference type="PANTHER" id="PTHR23503">
    <property type="entry name" value="SOLUTE CARRIER FAMILY 2"/>
    <property type="match status" value="1"/>
</dbReference>
<keyword evidence="10" id="KW-1185">Reference proteome</keyword>
<evidence type="ECO:0000313" key="10">
    <source>
        <dbReference type="Proteomes" id="UP000271162"/>
    </source>
</evidence>
<dbReference type="GO" id="GO:0015149">
    <property type="term" value="F:hexose transmembrane transporter activity"/>
    <property type="evidence" value="ECO:0007669"/>
    <property type="project" value="TreeGrafter"/>
</dbReference>
<feature type="transmembrane region" description="Helical" evidence="7">
    <location>
        <begin position="339"/>
        <end position="360"/>
    </location>
</feature>
<feature type="transmembrane region" description="Helical" evidence="7">
    <location>
        <begin position="183"/>
        <end position="204"/>
    </location>
</feature>
<dbReference type="PRINTS" id="PR00171">
    <property type="entry name" value="SUGRTRNSPORT"/>
</dbReference>
<keyword evidence="3 7" id="KW-0812">Transmembrane</keyword>
<dbReference type="PANTHER" id="PTHR23503:SF8">
    <property type="entry name" value="FACILITATED GLUCOSE TRANSPORTER PROTEIN 1"/>
    <property type="match status" value="1"/>
</dbReference>
<evidence type="ECO:0000256" key="3">
    <source>
        <dbReference type="ARBA" id="ARBA00022692"/>
    </source>
</evidence>
<dbReference type="AlphaFoldDB" id="A0A0N4XU88"/>
<feature type="transmembrane region" description="Helical" evidence="7">
    <location>
        <begin position="366"/>
        <end position="394"/>
    </location>
</feature>
<dbReference type="OMA" id="VAFANIQ"/>
<feature type="transmembrane region" description="Helical" evidence="7">
    <location>
        <begin position="268"/>
        <end position="293"/>
    </location>
</feature>
<gene>
    <name evidence="9" type="ORF">NBR_LOCUS6258</name>
</gene>
<dbReference type="PROSITE" id="PS50850">
    <property type="entry name" value="MFS"/>
    <property type="match status" value="1"/>
</dbReference>
<dbReference type="NCBIfam" id="TIGR00879">
    <property type="entry name" value="SP"/>
    <property type="match status" value="1"/>
</dbReference>
<evidence type="ECO:0000256" key="4">
    <source>
        <dbReference type="ARBA" id="ARBA00022989"/>
    </source>
</evidence>
<keyword evidence="5 7" id="KW-0472">Membrane</keyword>
<dbReference type="InterPro" id="IPR045263">
    <property type="entry name" value="GLUT"/>
</dbReference>
<dbReference type="InterPro" id="IPR005828">
    <property type="entry name" value="MFS_sugar_transport-like"/>
</dbReference>
<evidence type="ECO:0000256" key="5">
    <source>
        <dbReference type="ARBA" id="ARBA00023136"/>
    </source>
</evidence>
<evidence type="ECO:0000256" key="2">
    <source>
        <dbReference type="ARBA" id="ARBA00022448"/>
    </source>
</evidence>
<dbReference type="EMBL" id="UYSL01019788">
    <property type="protein sequence ID" value="VDL69847.1"/>
    <property type="molecule type" value="Genomic_DNA"/>
</dbReference>
<evidence type="ECO:0000256" key="7">
    <source>
        <dbReference type="SAM" id="Phobius"/>
    </source>
</evidence>
<evidence type="ECO:0000256" key="6">
    <source>
        <dbReference type="RuleBase" id="RU003346"/>
    </source>
</evidence>
<feature type="transmembrane region" description="Helical" evidence="7">
    <location>
        <begin position="406"/>
        <end position="426"/>
    </location>
</feature>
<dbReference type="Pfam" id="PF00083">
    <property type="entry name" value="Sugar_tr"/>
    <property type="match status" value="1"/>
</dbReference>
<evidence type="ECO:0000259" key="8">
    <source>
        <dbReference type="PROSITE" id="PS50850"/>
    </source>
</evidence>
<feature type="domain" description="Major facilitator superfamily (MFS) profile" evidence="8">
    <location>
        <begin position="1"/>
        <end position="459"/>
    </location>
</feature>
<evidence type="ECO:0000256" key="1">
    <source>
        <dbReference type="ARBA" id="ARBA00004141"/>
    </source>
</evidence>
<dbReference type="Proteomes" id="UP000271162">
    <property type="component" value="Unassembled WGS sequence"/>
</dbReference>
<comment type="similarity">
    <text evidence="6">Belongs to the major facilitator superfamily. Sugar transporter (TC 2.A.1.1) family.</text>
</comment>
<name>A0A0N4XU88_NIPBR</name>
<keyword evidence="4 7" id="KW-1133">Transmembrane helix</keyword>
<dbReference type="SUPFAM" id="SSF103473">
    <property type="entry name" value="MFS general substrate transporter"/>
    <property type="match status" value="1"/>
</dbReference>
<feature type="transmembrane region" description="Helical" evidence="7">
    <location>
        <begin position="432"/>
        <end position="452"/>
    </location>
</feature>
<reference evidence="9 10" key="2">
    <citation type="submission" date="2018-11" db="EMBL/GenBank/DDBJ databases">
        <authorList>
            <consortium name="Pathogen Informatics"/>
        </authorList>
    </citation>
    <scope>NUCLEOTIDE SEQUENCE [LARGE SCALE GENOMIC DNA]</scope>
</reference>
<accession>A0A0N4XU88</accession>
<dbReference type="WBParaSite" id="NBR_0000625701-mRNA-1">
    <property type="protein sequence ID" value="NBR_0000625701-mRNA-1"/>
    <property type="gene ID" value="NBR_0000625701"/>
</dbReference>
<dbReference type="GO" id="GO:0016020">
    <property type="term" value="C:membrane"/>
    <property type="evidence" value="ECO:0007669"/>
    <property type="project" value="UniProtKB-SubCell"/>
</dbReference>
<dbReference type="STRING" id="27835.A0A0N4XU88"/>
<evidence type="ECO:0000313" key="9">
    <source>
        <dbReference type="EMBL" id="VDL69847.1"/>
    </source>
</evidence>
<dbReference type="Gene3D" id="1.20.1250.20">
    <property type="entry name" value="MFS general substrate transporter like domains"/>
    <property type="match status" value="1"/>
</dbReference>
<keyword evidence="2 6" id="KW-0813">Transport</keyword>
<reference evidence="11" key="1">
    <citation type="submission" date="2017-02" db="UniProtKB">
        <authorList>
            <consortium name="WormBaseParasite"/>
        </authorList>
    </citation>
    <scope>IDENTIFICATION</scope>
</reference>
<dbReference type="InterPro" id="IPR020846">
    <property type="entry name" value="MFS_dom"/>
</dbReference>
<feature type="transmembrane region" description="Helical" evidence="7">
    <location>
        <begin position="159"/>
        <end position="177"/>
    </location>
</feature>
<sequence>MPALGPRYSTPLYCQRCATRPKPDNKAVAKAMQTTHRALERCFLKTSLRQQRQQGIRSSELREKSQLADPLQYMKKSKYRWAGHLLRRKDDRWSLRRTESPSLDASCQRSSGLEELWSPLRRSPAEERTIKVSNVLCPIYLTEVSPINLRGAIGSVHQLVITIAILVSQILGLPQIFGTTDGWPLIFWFIVVPAFLQIICLKFVPESPRFTLCMRGNIEQATRDLQKLRGSSDVASEIDALNNEAEANKEGSVSKPTMRDMFKDPLKWPMTIALVLMLIQQLSGINAVMFYSTVIFKTAGLTDEAAVYATIAMGTVNVLMTIVSVWLVDHPRAGRRSLLLMSLSGMWITTILLTICISLSMGGAQWASYGAITSVLLYVVSFASGTGSIPWFFVSEIFHSNSRANANSIAITTNWSANIVVSMAFLPLNNAIKQYSILVFTVCLTASLVFTWKYVPETKGRTVDEITEELTKQ</sequence>
<evidence type="ECO:0000313" key="11">
    <source>
        <dbReference type="WBParaSite" id="NBR_0000625701-mRNA-1"/>
    </source>
</evidence>
<comment type="subcellular location">
    <subcellularLocation>
        <location evidence="1">Membrane</location>
        <topology evidence="1">Multi-pass membrane protein</topology>
    </subcellularLocation>
</comment>
<proteinExistence type="inferred from homology"/>